<dbReference type="PANTHER" id="PTHR43038">
    <property type="entry name" value="ATP-BINDING CASSETTE, SUB-FAMILY H, MEMBER 1"/>
    <property type="match status" value="1"/>
</dbReference>
<feature type="domain" description="ABC transporter" evidence="4">
    <location>
        <begin position="12"/>
        <end position="246"/>
    </location>
</feature>
<accession>C6HWD7</accession>
<dbReference type="InterPro" id="IPR027417">
    <property type="entry name" value="P-loop_NTPase"/>
</dbReference>
<dbReference type="SUPFAM" id="SSF52540">
    <property type="entry name" value="P-loop containing nucleoside triphosphate hydrolases"/>
    <property type="match status" value="2"/>
</dbReference>
<keyword evidence="2 5" id="KW-0067">ATP-binding</keyword>
<dbReference type="Gene3D" id="3.40.50.300">
    <property type="entry name" value="P-loop containing nucleotide triphosphate hydrolases"/>
    <property type="match status" value="2"/>
</dbReference>
<name>C6HWD7_9BACT</name>
<keyword evidence="1" id="KW-0547">Nucleotide-binding</keyword>
<reference evidence="5 6" key="1">
    <citation type="journal article" date="2009" name="Appl. Environ. Microbiol.">
        <title>Community genomic and proteomic analyses of chemoautotrophic iron-oxidizing "Leptospirillum rubarum" (Group II) and "Leptospirillum ferrodiazotrophum" (Group III) bacteria in acid mine drainage biofilms.</title>
        <authorList>
            <person name="Goltsman D.S."/>
            <person name="Denef V.J."/>
            <person name="Singer S.W."/>
            <person name="VerBerkmoes N.C."/>
            <person name="Lefsrud M."/>
            <person name="Mueller R.S."/>
            <person name="Dick G.J."/>
            <person name="Sun C.L."/>
            <person name="Wheeler K.E."/>
            <person name="Zemla A."/>
            <person name="Baker B.J."/>
            <person name="Hauser L."/>
            <person name="Land M."/>
            <person name="Shah M.B."/>
            <person name="Thelen M.P."/>
            <person name="Hettich R.L."/>
            <person name="Banfield J.F."/>
        </authorList>
    </citation>
    <scope>NUCLEOTIDE SEQUENCE [LARGE SCALE GENOMIC DNA]</scope>
</reference>
<keyword evidence="6" id="KW-1185">Reference proteome</keyword>
<evidence type="ECO:0000313" key="5">
    <source>
        <dbReference type="EMBL" id="EES53115.1"/>
    </source>
</evidence>
<gene>
    <name evidence="5" type="ORF">UBAL3_80420065</name>
</gene>
<evidence type="ECO:0000256" key="1">
    <source>
        <dbReference type="ARBA" id="ARBA00022741"/>
    </source>
</evidence>
<evidence type="ECO:0000259" key="4">
    <source>
        <dbReference type="PROSITE" id="PS50893"/>
    </source>
</evidence>
<dbReference type="CDD" id="cd03263">
    <property type="entry name" value="ABC_subfamily_A"/>
    <property type="match status" value="1"/>
</dbReference>
<organism evidence="5 6">
    <name type="scientific">Leptospirillum ferrodiazotrophum</name>
    <dbReference type="NCBI Taxonomy" id="412449"/>
    <lineage>
        <taxon>Bacteria</taxon>
        <taxon>Pseudomonadati</taxon>
        <taxon>Nitrospirota</taxon>
        <taxon>Nitrospiria</taxon>
        <taxon>Nitrospirales</taxon>
        <taxon>Nitrospiraceae</taxon>
        <taxon>Leptospirillum</taxon>
    </lineage>
</organism>
<dbReference type="AlphaFoldDB" id="C6HWD7"/>
<dbReference type="PROSITE" id="PS50893">
    <property type="entry name" value="ABC_TRANSPORTER_2"/>
    <property type="match status" value="2"/>
</dbReference>
<protein>
    <submittedName>
        <fullName evidence="5">ABC transporter ATP-binding protein</fullName>
    </submittedName>
</protein>
<dbReference type="Pfam" id="PF00005">
    <property type="entry name" value="ABC_tran"/>
    <property type="match status" value="2"/>
</dbReference>
<evidence type="ECO:0000256" key="3">
    <source>
        <dbReference type="SAM" id="MobiDB-lite"/>
    </source>
</evidence>
<dbReference type="PANTHER" id="PTHR43038:SF3">
    <property type="entry name" value="ABC TRANSPORTER G FAMILY MEMBER 20 ISOFORM X1"/>
    <property type="match status" value="1"/>
</dbReference>
<dbReference type="InterPro" id="IPR003593">
    <property type="entry name" value="AAA+_ATPase"/>
</dbReference>
<evidence type="ECO:0000256" key="2">
    <source>
        <dbReference type="ARBA" id="ARBA00022840"/>
    </source>
</evidence>
<dbReference type="GO" id="GO:0005524">
    <property type="term" value="F:ATP binding"/>
    <property type="evidence" value="ECO:0007669"/>
    <property type="project" value="UniProtKB-KW"/>
</dbReference>
<dbReference type="EMBL" id="GG693869">
    <property type="protein sequence ID" value="EES53115.1"/>
    <property type="molecule type" value="Genomic_DNA"/>
</dbReference>
<dbReference type="GO" id="GO:0016887">
    <property type="term" value="F:ATP hydrolysis activity"/>
    <property type="evidence" value="ECO:0007669"/>
    <property type="project" value="InterPro"/>
</dbReference>
<feature type="domain" description="ABC transporter" evidence="4">
    <location>
        <begin position="345"/>
        <end position="575"/>
    </location>
</feature>
<proteinExistence type="predicted"/>
<dbReference type="InterPro" id="IPR003439">
    <property type="entry name" value="ABC_transporter-like_ATP-bd"/>
</dbReference>
<dbReference type="SMART" id="SM00382">
    <property type="entry name" value="AAA"/>
    <property type="match status" value="2"/>
</dbReference>
<evidence type="ECO:0000313" key="6">
    <source>
        <dbReference type="Proteomes" id="UP000009374"/>
    </source>
</evidence>
<sequence length="597" mass="64377">MAEDKGRPGPALRIRNLVRTFRTPRGILRALDDVSFEVAPGTITGIIGPDGAGKTTLMRILAGIMEPDSGTMEILGRDPRTEMAAILDNLGYMPQKFGLYEDLTVRENMDLHADLHGVPLERRAALYAPLLRMTALSPFIGRLSGKLSGGMKQKLGTACSLVHAPALLLLDEPTVGVDPVSRRELWEILRTEVGKSSTTLLVSTAYMDEAEKFDRVVILYNGKILGEGPPQDFVSEATGHVFLLSLPDTPPRRLEPEIALLPGVADCSGSELGVRTVTLSASPPSLPPTLPARIDPTPPVFEDAFMLRLARKTTGTGGEGASPSPKKELSWGTGQGIGKGGEPAIEIRELTRTFGNFVAVNRLTFSVGRGEIFGLLGANGAGKTTTFRMLAGLLLPSSGTLRIDSRDVTGGNVAALRGRLGYMSQKFSLYAQLTVLQNLIFFSSAYGMGGKRQRDRVEELLEFFDLTPFKNESSGLLPLGFRQRLALAASIMHEPSILLLDEPTSGVDPVARREFWRVISQISLRGVSVLVTTHFMGEATACDRLAIMAQGRLVALGSPREITESAKTPQNLQPTLEEAFILHLEKSGTLEAAGAQK</sequence>
<feature type="region of interest" description="Disordered" evidence="3">
    <location>
        <begin position="313"/>
        <end position="336"/>
    </location>
</feature>
<dbReference type="Proteomes" id="UP000009374">
    <property type="component" value="Unassembled WGS sequence"/>
</dbReference>
<dbReference type="CDD" id="cd03230">
    <property type="entry name" value="ABC_DR_subfamily_A"/>
    <property type="match status" value="1"/>
</dbReference>